<accession>A0A143WQT3</accession>
<dbReference type="PANTHER" id="PTHR47637">
    <property type="entry name" value="CHAPERONE SURA"/>
    <property type="match status" value="1"/>
</dbReference>
<sequence>MISVLKHSLKKANQQLLSDKILRNHTINQIIIDNIILQFAHRIDVHINEKELDRSISYIANQNHMSLDQMCYFFSYDGIDYDIYREKIRKEILITKIHNSEVRRRITIFPQEIELLMQKISTKTNSNTEYNLSYILIPLPNKKQTQNQLDKAKALAISLIKKGRKVADLNQLAITYSTDDQVIKSNHMGWWKLEELSPLFAVYLKGAHKNSIIGPIRSNVGFYVLKVNDIRNNNKKMVMTEVYVRHILLRTSSILNDQQAHAKLEDIASQIRNGHINFFTAAKKLSEDPSSANQGGDLGWISIDFFDPEFYDILISLKKGEVSIPIHSSFGWHLIQIIDTRKVDRIETIKKDHAYRLLFNYKFSEEAKAWIQEQRASAYIKILNNNEK</sequence>
<keyword evidence="6 7" id="KW-0413">Isomerase</keyword>
<comment type="catalytic activity">
    <reaction evidence="7">
        <text>[protein]-peptidylproline (omega=180) = [protein]-peptidylproline (omega=0)</text>
        <dbReference type="Rhea" id="RHEA:16237"/>
        <dbReference type="Rhea" id="RHEA-COMP:10747"/>
        <dbReference type="Rhea" id="RHEA-COMP:10748"/>
        <dbReference type="ChEBI" id="CHEBI:83833"/>
        <dbReference type="ChEBI" id="CHEBI:83834"/>
        <dbReference type="EC" id="5.2.1.8"/>
    </reaction>
</comment>
<evidence type="ECO:0000256" key="6">
    <source>
        <dbReference type="ARBA" id="ARBA00023235"/>
    </source>
</evidence>
<dbReference type="KEGG" id="ged:FVIR_GE00226"/>
<dbReference type="InterPro" id="IPR000297">
    <property type="entry name" value="PPIase_PpiC"/>
</dbReference>
<keyword evidence="1 7" id="KW-0732">Signal</keyword>
<evidence type="ECO:0000256" key="3">
    <source>
        <dbReference type="ARBA" id="ARBA00022764"/>
    </source>
</evidence>
<keyword evidence="3 7" id="KW-0574">Periplasm</keyword>
<dbReference type="STRING" id="1070130.FVIR_GE00226"/>
<evidence type="ECO:0000313" key="9">
    <source>
        <dbReference type="EMBL" id="CUX96088.1"/>
    </source>
</evidence>
<keyword evidence="10" id="KW-1185">Reference proteome</keyword>
<comment type="subcellular location">
    <subcellularLocation>
        <location evidence="7">Periplasm</location>
    </subcellularLocation>
    <text evidence="7">Is capable of associating with the outer membrane.</text>
</comment>
<dbReference type="SUPFAM" id="SSF54534">
    <property type="entry name" value="FKBP-like"/>
    <property type="match status" value="2"/>
</dbReference>
<feature type="domain" description="PpiC" evidence="8">
    <location>
        <begin position="127"/>
        <end position="229"/>
    </location>
</feature>
<dbReference type="InterPro" id="IPR050280">
    <property type="entry name" value="OMP_Chaperone_SurA"/>
</dbReference>
<dbReference type="InterPro" id="IPR046357">
    <property type="entry name" value="PPIase_dom_sf"/>
</dbReference>
<evidence type="ECO:0000256" key="7">
    <source>
        <dbReference type="HAMAP-Rule" id="MF_01183"/>
    </source>
</evidence>
<dbReference type="NCBIfam" id="NF008038">
    <property type="entry name" value="PRK10770.1"/>
    <property type="match status" value="1"/>
</dbReference>
<evidence type="ECO:0000259" key="8">
    <source>
        <dbReference type="PROSITE" id="PS50198"/>
    </source>
</evidence>
<dbReference type="GO" id="GO:0043165">
    <property type="term" value="P:Gram-negative-bacterium-type cell outer membrane assembly"/>
    <property type="evidence" value="ECO:0007669"/>
    <property type="project" value="InterPro"/>
</dbReference>
<evidence type="ECO:0000256" key="1">
    <source>
        <dbReference type="ARBA" id="ARBA00022729"/>
    </source>
</evidence>
<proteinExistence type="inferred from homology"/>
<dbReference type="Gene3D" id="3.10.50.40">
    <property type="match status" value="2"/>
</dbReference>
<dbReference type="EMBL" id="LN999832">
    <property type="protein sequence ID" value="CUX96088.1"/>
    <property type="molecule type" value="Genomic_DNA"/>
</dbReference>
<dbReference type="Pfam" id="PF09312">
    <property type="entry name" value="SurA_N"/>
    <property type="match status" value="1"/>
</dbReference>
<dbReference type="GO" id="GO:0051082">
    <property type="term" value="F:unfolded protein binding"/>
    <property type="evidence" value="ECO:0007669"/>
    <property type="project" value="UniProtKB-UniRule"/>
</dbReference>
<keyword evidence="2 7" id="KW-0677">Repeat</keyword>
<dbReference type="Pfam" id="PF13616">
    <property type="entry name" value="Rotamase_3"/>
    <property type="match status" value="1"/>
</dbReference>
<dbReference type="GO" id="GO:0050821">
    <property type="term" value="P:protein stabilization"/>
    <property type="evidence" value="ECO:0007669"/>
    <property type="project" value="InterPro"/>
</dbReference>
<comment type="function">
    <text evidence="7">Chaperone involved in the correct folding and assembly of outer membrane proteins. Recognizes specific patterns of aromatic residues and the orientation of their side chains, which are found more frequently in integral outer membrane proteins. May act in both early periplasmic and late outer membrane-associated steps of protein maturation.</text>
</comment>
<dbReference type="InterPro" id="IPR023034">
    <property type="entry name" value="PPIase_SurA"/>
</dbReference>
<comment type="domain">
    <text evidence="7">The PPIase activity resides only in the second parvulin domain. The N-terminal region and the C-terminal tail are necessary and sufficient for the chaperone activity of SurA. The PPIase activity is dispensable for SurA to function as a chaperone. The N-terminal region and the C-terminal tail are also required for porin recognition.</text>
</comment>
<protein>
    <recommendedName>
        <fullName evidence="7">Chaperone SurA</fullName>
    </recommendedName>
    <alternativeName>
        <fullName evidence="7">Peptidyl-prolyl cis-trans isomerase SurA</fullName>
        <shortName evidence="7">PPIase SurA</shortName>
        <ecNumber evidence="7">5.2.1.8</ecNumber>
    </alternativeName>
    <alternativeName>
        <fullName evidence="7">Rotamase SurA</fullName>
    </alternativeName>
</protein>
<evidence type="ECO:0000256" key="4">
    <source>
        <dbReference type="ARBA" id="ARBA00023110"/>
    </source>
</evidence>
<dbReference type="SUPFAM" id="SSF109998">
    <property type="entry name" value="Triger factor/SurA peptide-binding domain-like"/>
    <property type="match status" value="1"/>
</dbReference>
<dbReference type="Proteomes" id="UP000095665">
    <property type="component" value="Chromosome I"/>
</dbReference>
<dbReference type="EC" id="5.2.1.8" evidence="7"/>
<gene>
    <name evidence="7 9" type="primary">surA</name>
    <name evidence="9" type="ORF">FVIR_GE00226</name>
</gene>
<keyword evidence="5 7" id="KW-0143">Chaperone</keyword>
<dbReference type="GO" id="GO:0042277">
    <property type="term" value="F:peptide binding"/>
    <property type="evidence" value="ECO:0007669"/>
    <property type="project" value="InterPro"/>
</dbReference>
<feature type="domain" description="PpiC" evidence="8">
    <location>
        <begin position="239"/>
        <end position="339"/>
    </location>
</feature>
<evidence type="ECO:0000256" key="2">
    <source>
        <dbReference type="ARBA" id="ARBA00022737"/>
    </source>
</evidence>
<evidence type="ECO:0000256" key="5">
    <source>
        <dbReference type="ARBA" id="ARBA00023186"/>
    </source>
</evidence>
<dbReference type="AlphaFoldDB" id="A0A143WQT3"/>
<dbReference type="PATRIC" id="fig|1070130.3.peg.365"/>
<dbReference type="Gene3D" id="1.10.4030.10">
    <property type="entry name" value="Porin chaperone SurA, peptide-binding domain"/>
    <property type="match status" value="2"/>
</dbReference>
<dbReference type="GO" id="GO:0030288">
    <property type="term" value="C:outer membrane-bounded periplasmic space"/>
    <property type="evidence" value="ECO:0007669"/>
    <property type="project" value="InterPro"/>
</dbReference>
<keyword evidence="4 7" id="KW-0697">Rotamase</keyword>
<name>A0A143WQT3_9ENTR</name>
<evidence type="ECO:0000313" key="10">
    <source>
        <dbReference type="Proteomes" id="UP000095665"/>
    </source>
</evidence>
<organism evidence="9 10">
    <name type="scientific">Candidatus Gullanella endobia</name>
    <dbReference type="NCBI Taxonomy" id="1070130"/>
    <lineage>
        <taxon>Bacteria</taxon>
        <taxon>Pseudomonadati</taxon>
        <taxon>Pseudomonadota</taxon>
        <taxon>Gammaproteobacteria</taxon>
        <taxon>Enterobacterales</taxon>
        <taxon>Enterobacteriaceae</taxon>
        <taxon>Candidatus Gullanella</taxon>
    </lineage>
</organism>
<dbReference type="GO" id="GO:0003755">
    <property type="term" value="F:peptidyl-prolyl cis-trans isomerase activity"/>
    <property type="evidence" value="ECO:0007669"/>
    <property type="project" value="UniProtKB-UniRule"/>
</dbReference>
<reference evidence="10" key="1">
    <citation type="submission" date="2016-01" db="EMBL/GenBank/DDBJ databases">
        <authorList>
            <person name="Husnik F."/>
        </authorList>
    </citation>
    <scope>NUCLEOTIDE SEQUENCE [LARGE SCALE GENOMIC DNA]</scope>
</reference>
<dbReference type="InterPro" id="IPR015391">
    <property type="entry name" value="SurA_N"/>
</dbReference>
<dbReference type="PROSITE" id="PS50198">
    <property type="entry name" value="PPIC_PPIASE_2"/>
    <property type="match status" value="2"/>
</dbReference>
<dbReference type="InterPro" id="IPR027304">
    <property type="entry name" value="Trigger_fact/SurA_dom_sf"/>
</dbReference>
<dbReference type="PANTHER" id="PTHR47637:SF1">
    <property type="entry name" value="CHAPERONE SURA"/>
    <property type="match status" value="1"/>
</dbReference>
<dbReference type="Pfam" id="PF00639">
    <property type="entry name" value="Rotamase"/>
    <property type="match status" value="1"/>
</dbReference>
<dbReference type="GO" id="GO:0006457">
    <property type="term" value="P:protein folding"/>
    <property type="evidence" value="ECO:0007669"/>
    <property type="project" value="UniProtKB-UniRule"/>
</dbReference>
<dbReference type="HAMAP" id="MF_01183">
    <property type="entry name" value="Chaperone_SurA"/>
    <property type="match status" value="1"/>
</dbReference>